<keyword evidence="3" id="KW-1185">Reference proteome</keyword>
<accession>A0ABP8XLJ7</accession>
<dbReference type="GO" id="GO:0016740">
    <property type="term" value="F:transferase activity"/>
    <property type="evidence" value="ECO:0007669"/>
    <property type="project" value="UniProtKB-KW"/>
</dbReference>
<evidence type="ECO:0000256" key="1">
    <source>
        <dbReference type="ARBA" id="ARBA00022679"/>
    </source>
</evidence>
<dbReference type="InterPro" id="IPR003673">
    <property type="entry name" value="CoA-Trfase_fam_III"/>
</dbReference>
<dbReference type="EMBL" id="BAABIC010000027">
    <property type="protein sequence ID" value="GAA4709111.1"/>
    <property type="molecule type" value="Genomic_DNA"/>
</dbReference>
<reference evidence="3" key="1">
    <citation type="journal article" date="2019" name="Int. J. Syst. Evol. Microbiol.">
        <title>The Global Catalogue of Microorganisms (GCM) 10K type strain sequencing project: providing services to taxonomists for standard genome sequencing and annotation.</title>
        <authorList>
            <consortium name="The Broad Institute Genomics Platform"/>
            <consortium name="The Broad Institute Genome Sequencing Center for Infectious Disease"/>
            <person name="Wu L."/>
            <person name="Ma J."/>
        </authorList>
    </citation>
    <scope>NUCLEOTIDE SEQUENCE [LARGE SCALE GENOMIC DNA]</scope>
    <source>
        <strain evidence="3">JCM 18055</strain>
    </source>
</reference>
<dbReference type="PANTHER" id="PTHR48207">
    <property type="entry name" value="SUCCINATE--HYDROXYMETHYLGLUTARATE COA-TRANSFERASE"/>
    <property type="match status" value="1"/>
</dbReference>
<name>A0ABP8XLJ7_9PSEU</name>
<dbReference type="RefSeq" id="WP_345383984.1">
    <property type="nucleotide sequence ID" value="NZ_BAABIC010000027.1"/>
</dbReference>
<dbReference type="InterPro" id="IPR044855">
    <property type="entry name" value="CoA-Trfase_III_dom3_sf"/>
</dbReference>
<dbReference type="InterPro" id="IPR023606">
    <property type="entry name" value="CoA-Trfase_III_dom_1_sf"/>
</dbReference>
<dbReference type="PANTHER" id="PTHR48207:SF3">
    <property type="entry name" value="SUCCINATE--HYDROXYMETHYLGLUTARATE COA-TRANSFERASE"/>
    <property type="match status" value="1"/>
</dbReference>
<evidence type="ECO:0000313" key="3">
    <source>
        <dbReference type="Proteomes" id="UP001500325"/>
    </source>
</evidence>
<sequence>MAAPPTALGPLNVLDFSRVLAEPFATMLLADLGAVVTKVERPGTGDDTRAWGPPYDDAGEATYFQAVNRNKSSVALDLATPSGCATARAAALDADVVVENFRPGVMDRLGLGAEELCAANPRLIYCSITGFGPGAGAALPGYDLLVQAVGGLMSITGDPDGEPQKVGVALVDVLAGLFASVGILAALRHRDSTGTGQRVEVDLLSSLLAALVNQGAAYTAGGVVPGRLGNRHPSIAPYELLPCADRDLALAVGNDRQFRALCAVLDLGELATDARFATNPARVANREALRTLLEKQLRERPAADWAAQLSEVGVPAGVVNDIAGAFALAESLGLDPVVELPRSDGSAVALTRNPIGLSATPPRYCTAPPPLPQQ</sequence>
<dbReference type="Gene3D" id="3.30.1540.10">
    <property type="entry name" value="formyl-coa transferase, domain 3"/>
    <property type="match status" value="1"/>
</dbReference>
<gene>
    <name evidence="2" type="ORF">GCM10023215_58260</name>
</gene>
<dbReference type="SUPFAM" id="SSF89796">
    <property type="entry name" value="CoA-transferase family III (CaiB/BaiF)"/>
    <property type="match status" value="1"/>
</dbReference>
<organism evidence="2 3">
    <name type="scientific">Pseudonocardia yuanmonensis</name>
    <dbReference type="NCBI Taxonomy" id="1095914"/>
    <lineage>
        <taxon>Bacteria</taxon>
        <taxon>Bacillati</taxon>
        <taxon>Actinomycetota</taxon>
        <taxon>Actinomycetes</taxon>
        <taxon>Pseudonocardiales</taxon>
        <taxon>Pseudonocardiaceae</taxon>
        <taxon>Pseudonocardia</taxon>
    </lineage>
</organism>
<proteinExistence type="predicted"/>
<keyword evidence="1 2" id="KW-0808">Transferase</keyword>
<dbReference type="InterPro" id="IPR050483">
    <property type="entry name" value="CoA-transferase_III_domain"/>
</dbReference>
<dbReference type="Pfam" id="PF02515">
    <property type="entry name" value="CoA_transf_3"/>
    <property type="match status" value="1"/>
</dbReference>
<dbReference type="Gene3D" id="3.40.50.10540">
    <property type="entry name" value="Crotonobetainyl-coa:carnitine coa-transferase, domain 1"/>
    <property type="match status" value="1"/>
</dbReference>
<dbReference type="Proteomes" id="UP001500325">
    <property type="component" value="Unassembled WGS sequence"/>
</dbReference>
<comment type="caution">
    <text evidence="2">The sequence shown here is derived from an EMBL/GenBank/DDBJ whole genome shotgun (WGS) entry which is preliminary data.</text>
</comment>
<protein>
    <submittedName>
        <fullName evidence="2">CoA transferase</fullName>
    </submittedName>
</protein>
<evidence type="ECO:0000313" key="2">
    <source>
        <dbReference type="EMBL" id="GAA4709111.1"/>
    </source>
</evidence>